<dbReference type="GO" id="GO:0030907">
    <property type="term" value="C:MBF transcription complex"/>
    <property type="evidence" value="ECO:0007669"/>
    <property type="project" value="EnsemblFungi"/>
</dbReference>
<dbReference type="PANTHER" id="PTHR43828">
    <property type="entry name" value="ASPARAGINASE"/>
    <property type="match status" value="1"/>
</dbReference>
<proteinExistence type="predicted"/>
<evidence type="ECO:0000256" key="3">
    <source>
        <dbReference type="PROSITE-ProRule" id="PRU00023"/>
    </source>
</evidence>
<dbReference type="InterPro" id="IPR036770">
    <property type="entry name" value="Ankyrin_rpt-contain_sf"/>
</dbReference>
<accession>J7S4A3</accession>
<evidence type="ECO:0000313" key="7">
    <source>
        <dbReference type="EMBL" id="CCK69179.1"/>
    </source>
</evidence>
<dbReference type="OrthoDB" id="6718656at2759"/>
<dbReference type="GO" id="GO:0005737">
    <property type="term" value="C:cytoplasm"/>
    <property type="evidence" value="ECO:0007669"/>
    <property type="project" value="EnsemblFungi"/>
</dbReference>
<dbReference type="InterPro" id="IPR051642">
    <property type="entry name" value="SWI6-like"/>
</dbReference>
<dbReference type="GO" id="GO:0033309">
    <property type="term" value="C:SBF transcription complex"/>
    <property type="evidence" value="ECO:0007669"/>
    <property type="project" value="EnsemblFungi"/>
</dbReference>
<feature type="compositionally biased region" description="Basic and acidic residues" evidence="5">
    <location>
        <begin position="469"/>
        <end position="487"/>
    </location>
</feature>
<dbReference type="eggNOG" id="ENOG502QPWC">
    <property type="taxonomic scope" value="Eukaryota"/>
</dbReference>
<feature type="compositionally biased region" description="Polar residues" evidence="5">
    <location>
        <begin position="113"/>
        <end position="125"/>
    </location>
</feature>
<dbReference type="KEGG" id="kng:KNAG_0C00650"/>
<dbReference type="SUPFAM" id="SSF48403">
    <property type="entry name" value="Ankyrin repeat"/>
    <property type="match status" value="1"/>
</dbReference>
<evidence type="ECO:0000313" key="8">
    <source>
        <dbReference type="Proteomes" id="UP000006310"/>
    </source>
</evidence>
<dbReference type="Pfam" id="PF00023">
    <property type="entry name" value="Ank"/>
    <property type="match status" value="2"/>
</dbReference>
<feature type="region of interest" description="Disordered" evidence="5">
    <location>
        <begin position="113"/>
        <end position="149"/>
    </location>
</feature>
<keyword evidence="2 3" id="KW-0040">ANK repeat</keyword>
<keyword evidence="4" id="KW-0175">Coiled coil</keyword>
<dbReference type="RefSeq" id="XP_022463425.1">
    <property type="nucleotide sequence ID" value="XM_022606761.1"/>
</dbReference>
<dbReference type="Gene3D" id="1.25.40.20">
    <property type="entry name" value="Ankyrin repeat-containing domain"/>
    <property type="match status" value="1"/>
</dbReference>
<dbReference type="PROSITE" id="PS50088">
    <property type="entry name" value="ANK_REPEAT"/>
    <property type="match status" value="2"/>
</dbReference>
<dbReference type="PROSITE" id="PS50297">
    <property type="entry name" value="ANK_REP_REGION"/>
    <property type="match status" value="2"/>
</dbReference>
<organism evidence="7 8">
    <name type="scientific">Huiozyma naganishii (strain ATCC MYA-139 / BCRC 22969 / CBS 8797 / KCTC 17520 / NBRC 10181 / NCYC 3082 / Yp74L-3)</name>
    <name type="common">Yeast</name>
    <name type="synonym">Kazachstania naganishii</name>
    <dbReference type="NCBI Taxonomy" id="1071383"/>
    <lineage>
        <taxon>Eukaryota</taxon>
        <taxon>Fungi</taxon>
        <taxon>Dikarya</taxon>
        <taxon>Ascomycota</taxon>
        <taxon>Saccharomycotina</taxon>
        <taxon>Saccharomycetes</taxon>
        <taxon>Saccharomycetales</taxon>
        <taxon>Saccharomycetaceae</taxon>
        <taxon>Huiozyma</taxon>
    </lineage>
</organism>
<evidence type="ECO:0000256" key="1">
    <source>
        <dbReference type="ARBA" id="ARBA00022737"/>
    </source>
</evidence>
<protein>
    <recommendedName>
        <fullName evidence="6">Swi6 N-terminal domain-containing protein</fullName>
    </recommendedName>
</protein>
<name>J7S4A3_HUIN7</name>
<feature type="repeat" description="ANK" evidence="3">
    <location>
        <begin position="281"/>
        <end position="313"/>
    </location>
</feature>
<dbReference type="AlphaFoldDB" id="J7S4A3"/>
<dbReference type="SMART" id="SM00248">
    <property type="entry name" value="ANK"/>
    <property type="match status" value="2"/>
</dbReference>
<keyword evidence="8" id="KW-1185">Reference proteome</keyword>
<dbReference type="Pfam" id="PF18530">
    <property type="entry name" value="Swi6_N"/>
    <property type="match status" value="1"/>
</dbReference>
<evidence type="ECO:0000256" key="4">
    <source>
        <dbReference type="SAM" id="Coils"/>
    </source>
</evidence>
<dbReference type="PANTHER" id="PTHR43828:SF3">
    <property type="entry name" value="CHROMO DOMAIN-CONTAINING PROTEIN"/>
    <property type="match status" value="1"/>
</dbReference>
<feature type="region of interest" description="Disordered" evidence="5">
    <location>
        <begin position="464"/>
        <end position="487"/>
    </location>
</feature>
<gene>
    <name evidence="7" type="primary">KNAG0C00650</name>
    <name evidence="7" type="ordered locus">KNAG_0C00650</name>
</gene>
<feature type="domain" description="Swi6 N-terminal" evidence="6">
    <location>
        <begin position="1"/>
        <end position="113"/>
    </location>
</feature>
<dbReference type="InterPro" id="IPR040822">
    <property type="entry name" value="Swi6_N"/>
</dbReference>
<dbReference type="GO" id="GO:0034605">
    <property type="term" value="P:cellular response to heat"/>
    <property type="evidence" value="ECO:0007669"/>
    <property type="project" value="EnsemblFungi"/>
</dbReference>
<dbReference type="GO" id="GO:0010845">
    <property type="term" value="P:positive regulation of reciprocal meiotic recombination"/>
    <property type="evidence" value="ECO:0007669"/>
    <property type="project" value="EnsemblFungi"/>
</dbReference>
<keyword evidence="1" id="KW-0677">Repeat</keyword>
<feature type="coiled-coil region" evidence="4">
    <location>
        <begin position="533"/>
        <end position="580"/>
    </location>
</feature>
<dbReference type="EMBL" id="HE978316">
    <property type="protein sequence ID" value="CCK69179.1"/>
    <property type="molecule type" value="Genomic_DNA"/>
</dbReference>
<dbReference type="Proteomes" id="UP000006310">
    <property type="component" value="Chromosome 3"/>
</dbReference>
<dbReference type="Gene3D" id="3.10.260.30">
    <property type="match status" value="1"/>
</dbReference>
<dbReference type="InterPro" id="IPR002110">
    <property type="entry name" value="Ankyrin_rpt"/>
</dbReference>
<feature type="compositionally biased region" description="Basic and acidic residues" evidence="5">
    <location>
        <begin position="139"/>
        <end position="149"/>
    </location>
</feature>
<evidence type="ECO:0000256" key="2">
    <source>
        <dbReference type="ARBA" id="ARBA00023043"/>
    </source>
</evidence>
<dbReference type="OMA" id="DILMGWI"/>
<dbReference type="GO" id="GO:0003713">
    <property type="term" value="F:transcription coactivator activity"/>
    <property type="evidence" value="ECO:0007669"/>
    <property type="project" value="EnsemblFungi"/>
</dbReference>
<evidence type="ECO:0000259" key="6">
    <source>
        <dbReference type="Pfam" id="PF18530"/>
    </source>
</evidence>
<dbReference type="GeneID" id="34524859"/>
<reference evidence="8" key="2">
    <citation type="submission" date="2012-08" db="EMBL/GenBank/DDBJ databases">
        <title>Genome sequence of Kazachstania naganishii.</title>
        <authorList>
            <person name="Gordon J.L."/>
            <person name="Armisen D."/>
            <person name="Proux-Wera E."/>
            <person name="OhEigeartaigh S.S."/>
            <person name="Byrne K.P."/>
            <person name="Wolfe K.H."/>
        </authorList>
    </citation>
    <scope>NUCLEOTIDE SEQUENCE [LARGE SCALE GENOMIC DNA]</scope>
    <source>
        <strain evidence="8">ATCC MYA-139 / BCRC 22969 / CBS 8797 / CCRC 22969 / KCTC 17520 / NBRC 10181 / NCYC 3082</strain>
    </source>
</reference>
<dbReference type="GO" id="GO:0000082">
    <property type="term" value="P:G1/S transition of mitotic cell cycle"/>
    <property type="evidence" value="ECO:0007669"/>
    <property type="project" value="EnsemblFungi"/>
</dbReference>
<dbReference type="HOGENOM" id="CLU_017827_0_0_1"/>
<dbReference type="GO" id="GO:0045944">
    <property type="term" value="P:positive regulation of transcription by RNA polymerase II"/>
    <property type="evidence" value="ECO:0007669"/>
    <property type="project" value="EnsemblFungi"/>
</dbReference>
<sequence length="748" mass="83301">MVDVTEFTADVGAGVLLTLKRQNQTGYFLLDAFIPILKQLAGDFTGLDIELLRDELQNQGSPLSEPKESQLLSRFGVLVDRDVEGRKWITGEKAVQLLDSAKIGHLFKAQLDSSTAMPETESTPEVSAEKRSSNNKRNTHSEKNELQFHGHHRDFDIENGHTDVGSPLKKIKLDDSLIAKDSLDGLMASNPIPIFGHDIDTQIIRSPLSLSRAYSGDTGADNGQRMKLESFLQRLLFPESSNNNGTGQEGATSVDMKSLIRDNDAAFPGVDLNLNIPVDEHGNTPLHWLTSIANLALVKELVKHGANRLVGDNNGETALVKGVKSVNNYDSGTFEELLDYLYPCLIIEDNMKRTILHHITITSGMAGCSSAAKYYLDILMGWIVKKETRSVDQGKGKDIILKQLTLKWVIANMLNAQDYNGDTSLNIAARLGNVAIVDALLDYGADPYIANKSGLRPVDFGAGTSKLPTKVDENNNEREHDPENDDGLLKFDTMKEPDTVSLINDMKTLLSSVSKDYDTELSSHKDKVGPSYILELDRQREELASSRDKLTRTKHLNDEYSLLKEQLDNITKGIEEEESNFVQESAKLGISAEENAGMDWDSSEFDADEPFRVDFIYEHLETKLQNEYGGDIEKLLNEESVENVMKQIRSSHSDESISNTLPPSALLKARINAYRRNDEYLGQMLLNIRERQANLEGKFRRVLSLCLKVDEDKVDGMLDGLLQAISSEDPQDIDTGEMQEFLNKHAIA</sequence>
<dbReference type="STRING" id="1071383.J7S4A3"/>
<reference evidence="7 8" key="1">
    <citation type="journal article" date="2011" name="Proc. Natl. Acad. Sci. U.S.A.">
        <title>Evolutionary erosion of yeast sex chromosomes by mating-type switching accidents.</title>
        <authorList>
            <person name="Gordon J.L."/>
            <person name="Armisen D."/>
            <person name="Proux-Wera E."/>
            <person name="Oheigeartaigh S.S."/>
            <person name="Byrne K.P."/>
            <person name="Wolfe K.H."/>
        </authorList>
    </citation>
    <scope>NUCLEOTIDE SEQUENCE [LARGE SCALE GENOMIC DNA]</scope>
    <source>
        <strain evidence="8">ATCC MYA-139 / BCRC 22969 / CBS 8797 / CCRC 22969 / KCTC 17520 / NBRC 10181 / NCYC 3082</strain>
    </source>
</reference>
<evidence type="ECO:0000256" key="5">
    <source>
        <dbReference type="SAM" id="MobiDB-lite"/>
    </source>
</evidence>
<feature type="repeat" description="ANK" evidence="3">
    <location>
        <begin position="420"/>
        <end position="452"/>
    </location>
</feature>